<dbReference type="Pfam" id="PF13822">
    <property type="entry name" value="ACC_epsilon"/>
    <property type="match status" value="1"/>
</dbReference>
<dbReference type="GO" id="GO:0003989">
    <property type="term" value="F:acetyl-CoA carboxylase activity"/>
    <property type="evidence" value="ECO:0007669"/>
    <property type="project" value="InterPro"/>
</dbReference>
<accession>A0A4Q2L1X7</accession>
<comment type="caution">
    <text evidence="1">The sequence shown here is derived from an EMBL/GenBank/DDBJ whole genome shotgun (WGS) entry which is preliminary data.</text>
</comment>
<dbReference type="GO" id="GO:0004658">
    <property type="term" value="F:propionyl-CoA carboxylase activity"/>
    <property type="evidence" value="ECO:0007669"/>
    <property type="project" value="InterPro"/>
</dbReference>
<dbReference type="AlphaFoldDB" id="A0A4Q2L1X7"/>
<reference evidence="1 2" key="1">
    <citation type="submission" date="2019-01" db="EMBL/GenBank/DDBJ databases">
        <title>Agromyces.</title>
        <authorList>
            <person name="Li J."/>
        </authorList>
    </citation>
    <scope>NUCLEOTIDE SEQUENCE [LARGE SCALE GENOMIC DNA]</scope>
    <source>
        <strain evidence="1 2">DSM 15934</strain>
    </source>
</reference>
<evidence type="ECO:0000313" key="2">
    <source>
        <dbReference type="Proteomes" id="UP000293865"/>
    </source>
</evidence>
<dbReference type="InterPro" id="IPR032716">
    <property type="entry name" value="ACC_epsilon"/>
</dbReference>
<dbReference type="RefSeq" id="WP_129519908.1">
    <property type="nucleotide sequence ID" value="NZ_SDPN01000007.1"/>
</dbReference>
<sequence length="79" mass="8324">MADNTAHSDAESAADIRFVTPDVSAEEAAAVTAVLLAAIDEGEAEASVPEPVRDHWVRSGGALRAPFQTGHGRWQRAGR</sequence>
<name>A0A4Q2L1X7_9MICO</name>
<gene>
    <name evidence="1" type="ORF">ESP51_05585</name>
</gene>
<protein>
    <submittedName>
        <fullName evidence="1">Acyl-CoA carboxylase subunit epsilon</fullName>
    </submittedName>
</protein>
<proteinExistence type="predicted"/>
<dbReference type="Proteomes" id="UP000293865">
    <property type="component" value="Unassembled WGS sequence"/>
</dbReference>
<evidence type="ECO:0000313" key="1">
    <source>
        <dbReference type="EMBL" id="RXZ72088.1"/>
    </source>
</evidence>
<keyword evidence="2" id="KW-1185">Reference proteome</keyword>
<dbReference type="EMBL" id="SDPN01000007">
    <property type="protein sequence ID" value="RXZ72088.1"/>
    <property type="molecule type" value="Genomic_DNA"/>
</dbReference>
<dbReference type="OrthoDB" id="5007982at2"/>
<organism evidence="1 2">
    <name type="scientific">Agromyces albus</name>
    <dbReference type="NCBI Taxonomy" id="205332"/>
    <lineage>
        <taxon>Bacteria</taxon>
        <taxon>Bacillati</taxon>
        <taxon>Actinomycetota</taxon>
        <taxon>Actinomycetes</taxon>
        <taxon>Micrococcales</taxon>
        <taxon>Microbacteriaceae</taxon>
        <taxon>Agromyces</taxon>
    </lineage>
</organism>